<dbReference type="Pfam" id="PF01740">
    <property type="entry name" value="STAS"/>
    <property type="match status" value="1"/>
</dbReference>
<dbReference type="SUPFAM" id="SSF52091">
    <property type="entry name" value="SpoIIaa-like"/>
    <property type="match status" value="1"/>
</dbReference>
<proteinExistence type="predicted"/>
<dbReference type="PANTHER" id="PTHR33495">
    <property type="entry name" value="ANTI-SIGMA FACTOR ANTAGONIST TM_1081-RELATED-RELATED"/>
    <property type="match status" value="1"/>
</dbReference>
<evidence type="ECO:0000313" key="2">
    <source>
        <dbReference type="EMBL" id="NEE22142.1"/>
    </source>
</evidence>
<dbReference type="Gene3D" id="3.30.750.24">
    <property type="entry name" value="STAS domain"/>
    <property type="match status" value="1"/>
</dbReference>
<feature type="domain" description="STAS" evidence="1">
    <location>
        <begin position="30"/>
        <end position="141"/>
    </location>
</feature>
<dbReference type="PANTHER" id="PTHR33495:SF13">
    <property type="entry name" value="ANTI-SIGMA-F FACTOR ANTAGONIST RSFB"/>
    <property type="match status" value="1"/>
</dbReference>
<reference evidence="2" key="1">
    <citation type="submission" date="2020-01" db="EMBL/GenBank/DDBJ databases">
        <title>Insect and environment-associated Actinomycetes.</title>
        <authorList>
            <person name="Currrie C."/>
            <person name="Chevrette M."/>
            <person name="Carlson C."/>
            <person name="Stubbendieck R."/>
            <person name="Wendt-Pienkowski E."/>
        </authorList>
    </citation>
    <scope>NUCLEOTIDE SEQUENCE</scope>
    <source>
        <strain evidence="2">SID7499</strain>
    </source>
</reference>
<gene>
    <name evidence="2" type="ORF">G3M58_88755</name>
</gene>
<accession>A0A6G3XX27</accession>
<dbReference type="InterPro" id="IPR036513">
    <property type="entry name" value="STAS_dom_sf"/>
</dbReference>
<name>A0A6G3XX27_9ACTN</name>
<dbReference type="PROSITE" id="PS50801">
    <property type="entry name" value="STAS"/>
    <property type="match status" value="1"/>
</dbReference>
<comment type="caution">
    <text evidence="2">The sequence shown here is derived from an EMBL/GenBank/DDBJ whole genome shotgun (WGS) entry which is preliminary data.</text>
</comment>
<dbReference type="InterPro" id="IPR002645">
    <property type="entry name" value="STAS_dom"/>
</dbReference>
<organism evidence="2">
    <name type="scientific">Streptomyces sp. SID7499</name>
    <dbReference type="NCBI Taxonomy" id="2706086"/>
    <lineage>
        <taxon>Bacteria</taxon>
        <taxon>Bacillati</taxon>
        <taxon>Actinomycetota</taxon>
        <taxon>Actinomycetes</taxon>
        <taxon>Kitasatosporales</taxon>
        <taxon>Streptomycetaceae</taxon>
        <taxon>Streptomyces</taxon>
    </lineage>
</organism>
<dbReference type="CDD" id="cd07043">
    <property type="entry name" value="STAS_anti-anti-sigma_factors"/>
    <property type="match status" value="1"/>
</dbReference>
<dbReference type="AlphaFoldDB" id="A0A6G3XX27"/>
<dbReference type="EMBL" id="JAAGMN010009540">
    <property type="protein sequence ID" value="NEE22142.1"/>
    <property type="molecule type" value="Genomic_DNA"/>
</dbReference>
<protein>
    <submittedName>
        <fullName evidence="2">STAS domain-containing protein</fullName>
    </submittedName>
</protein>
<sequence>MVEWHHGSGSGLTGIRTNVCQVSAVTFFTNPTEPRDLPGRVHLTMPAEIDFCNAAELLPVLMSAVRARGDRLEVLVLDLSTTSFMDSQGIRLINDVRRRLRPGAAVRLVARPEGTTSRVLEVTGLRRDVPVYDNLAEALAS</sequence>
<evidence type="ECO:0000259" key="1">
    <source>
        <dbReference type="PROSITE" id="PS50801"/>
    </source>
</evidence>
<dbReference type="GO" id="GO:0043856">
    <property type="term" value="F:anti-sigma factor antagonist activity"/>
    <property type="evidence" value="ECO:0007669"/>
    <property type="project" value="TreeGrafter"/>
</dbReference>